<dbReference type="EMBL" id="GBRH01280461">
    <property type="protein sequence ID" value="JAD17434.1"/>
    <property type="molecule type" value="Transcribed_RNA"/>
</dbReference>
<organism evidence="2">
    <name type="scientific">Arundo donax</name>
    <name type="common">Giant reed</name>
    <name type="synonym">Donax arundinaceus</name>
    <dbReference type="NCBI Taxonomy" id="35708"/>
    <lineage>
        <taxon>Eukaryota</taxon>
        <taxon>Viridiplantae</taxon>
        <taxon>Streptophyta</taxon>
        <taxon>Embryophyta</taxon>
        <taxon>Tracheophyta</taxon>
        <taxon>Spermatophyta</taxon>
        <taxon>Magnoliopsida</taxon>
        <taxon>Liliopsida</taxon>
        <taxon>Poales</taxon>
        <taxon>Poaceae</taxon>
        <taxon>PACMAD clade</taxon>
        <taxon>Arundinoideae</taxon>
        <taxon>Arundineae</taxon>
        <taxon>Arundo</taxon>
    </lineage>
</organism>
<proteinExistence type="predicted"/>
<sequence>MSSCHCRRACSASSPLSEKILHSVHCHGRHRAFNRNAHSSNELISSQDNNCTQSQPTRT</sequence>
<reference evidence="2" key="2">
    <citation type="journal article" date="2015" name="Data Brief">
        <title>Shoot transcriptome of the giant reed, Arundo donax.</title>
        <authorList>
            <person name="Barrero R.A."/>
            <person name="Guerrero F.D."/>
            <person name="Moolhuijzen P."/>
            <person name="Goolsby J.A."/>
            <person name="Tidwell J."/>
            <person name="Bellgard S.E."/>
            <person name="Bellgard M.I."/>
        </authorList>
    </citation>
    <scope>NUCLEOTIDE SEQUENCE</scope>
    <source>
        <tissue evidence="2">Shoot tissue taken approximately 20 cm above the soil surface</tissue>
    </source>
</reference>
<reference evidence="2" key="1">
    <citation type="submission" date="2014-09" db="EMBL/GenBank/DDBJ databases">
        <authorList>
            <person name="Magalhaes I.L.F."/>
            <person name="Oliveira U."/>
            <person name="Santos F.R."/>
            <person name="Vidigal T.H.D.A."/>
            <person name="Brescovit A.D."/>
            <person name="Santos A.J."/>
        </authorList>
    </citation>
    <scope>NUCLEOTIDE SEQUENCE</scope>
    <source>
        <tissue evidence="2">Shoot tissue taken approximately 20 cm above the soil surface</tissue>
    </source>
</reference>
<feature type="region of interest" description="Disordered" evidence="1">
    <location>
        <begin position="37"/>
        <end position="59"/>
    </location>
</feature>
<name>A0A0A8XTV4_ARUDO</name>
<evidence type="ECO:0000313" key="2">
    <source>
        <dbReference type="EMBL" id="JAD17434.1"/>
    </source>
</evidence>
<accession>A0A0A8XTV4</accession>
<dbReference type="AlphaFoldDB" id="A0A0A8XTV4"/>
<protein>
    <submittedName>
        <fullName evidence="2">Uncharacterized protein</fullName>
    </submittedName>
</protein>
<evidence type="ECO:0000256" key="1">
    <source>
        <dbReference type="SAM" id="MobiDB-lite"/>
    </source>
</evidence>